<feature type="region of interest" description="Disordered" evidence="12">
    <location>
        <begin position="503"/>
        <end position="564"/>
    </location>
</feature>
<dbReference type="InterPro" id="IPR027417">
    <property type="entry name" value="P-loop_NTPase"/>
</dbReference>
<dbReference type="GO" id="GO:0005737">
    <property type="term" value="C:cytoplasm"/>
    <property type="evidence" value="ECO:0007669"/>
    <property type="project" value="UniProtKB-SubCell"/>
</dbReference>
<evidence type="ECO:0000256" key="9">
    <source>
        <dbReference type="ARBA" id="ARBA00022840"/>
    </source>
</evidence>
<evidence type="ECO:0000256" key="5">
    <source>
        <dbReference type="ARBA" id="ARBA00022741"/>
    </source>
</evidence>
<dbReference type="GO" id="GO:0016787">
    <property type="term" value="F:hydrolase activity"/>
    <property type="evidence" value="ECO:0007669"/>
    <property type="project" value="UniProtKB-KW"/>
</dbReference>
<dbReference type="Pfam" id="PF00271">
    <property type="entry name" value="Helicase_C"/>
    <property type="match status" value="1"/>
</dbReference>
<dbReference type="InterPro" id="IPR038557">
    <property type="entry name" value="RLR_C_sf"/>
</dbReference>
<evidence type="ECO:0000256" key="12">
    <source>
        <dbReference type="SAM" id="MobiDB-lite"/>
    </source>
</evidence>
<dbReference type="PANTHER" id="PTHR14074:SF16">
    <property type="entry name" value="ANTIVIRAL INNATE IMMUNE RESPONSE RECEPTOR RIG-I"/>
    <property type="match status" value="1"/>
</dbReference>
<keyword evidence="11" id="KW-0051">Antiviral defense</keyword>
<comment type="subcellular location">
    <subcellularLocation>
        <location evidence="1">Cytoplasm</location>
    </subcellularLocation>
</comment>
<keyword evidence="9" id="KW-0067">ATP-binding</keyword>
<evidence type="ECO:0000256" key="3">
    <source>
        <dbReference type="ARBA" id="ARBA00022490"/>
    </source>
</evidence>
<evidence type="ECO:0000256" key="7">
    <source>
        <dbReference type="ARBA" id="ARBA00022806"/>
    </source>
</evidence>
<dbReference type="Pfam" id="PF18119">
    <property type="entry name" value="RIG-I_C"/>
    <property type="match status" value="1"/>
</dbReference>
<evidence type="ECO:0000256" key="1">
    <source>
        <dbReference type="ARBA" id="ARBA00004496"/>
    </source>
</evidence>
<dbReference type="InterPro" id="IPR051363">
    <property type="entry name" value="RLR_Helicase"/>
</dbReference>
<feature type="domain" description="Helicase C-terminal" evidence="13">
    <location>
        <begin position="685"/>
        <end position="868"/>
    </location>
</feature>
<evidence type="ECO:0000256" key="8">
    <source>
        <dbReference type="ARBA" id="ARBA00022833"/>
    </source>
</evidence>
<feature type="compositionally biased region" description="Acidic residues" evidence="12">
    <location>
        <begin position="1019"/>
        <end position="1036"/>
    </location>
</feature>
<keyword evidence="10" id="KW-0694">RNA-binding</keyword>
<evidence type="ECO:0000256" key="11">
    <source>
        <dbReference type="ARBA" id="ARBA00023118"/>
    </source>
</evidence>
<dbReference type="Gene3D" id="3.40.50.300">
    <property type="entry name" value="P-loop containing nucleotide triphosphate hydrolases"/>
    <property type="match status" value="3"/>
</dbReference>
<dbReference type="GO" id="GO:0003724">
    <property type="term" value="F:RNA helicase activity"/>
    <property type="evidence" value="ECO:0007669"/>
    <property type="project" value="UniProtKB-EC"/>
</dbReference>
<comment type="caution">
    <text evidence="15">The sequence shown here is derived from an EMBL/GenBank/DDBJ whole genome shotgun (WGS) entry which is preliminary data.</text>
</comment>
<dbReference type="AlphaFoldDB" id="A0ABD0KP03"/>
<organism evidence="15 16">
    <name type="scientific">Batillaria attramentaria</name>
    <dbReference type="NCBI Taxonomy" id="370345"/>
    <lineage>
        <taxon>Eukaryota</taxon>
        <taxon>Metazoa</taxon>
        <taxon>Spiralia</taxon>
        <taxon>Lophotrochozoa</taxon>
        <taxon>Mollusca</taxon>
        <taxon>Gastropoda</taxon>
        <taxon>Caenogastropoda</taxon>
        <taxon>Sorbeoconcha</taxon>
        <taxon>Cerithioidea</taxon>
        <taxon>Batillariidae</taxon>
        <taxon>Batillaria</taxon>
    </lineage>
</organism>
<feature type="region of interest" description="Disordered" evidence="12">
    <location>
        <begin position="1"/>
        <end position="45"/>
    </location>
</feature>
<dbReference type="GO" id="GO:0005524">
    <property type="term" value="F:ATP binding"/>
    <property type="evidence" value="ECO:0007669"/>
    <property type="project" value="UniProtKB-KW"/>
</dbReference>
<feature type="compositionally biased region" description="Polar residues" evidence="12">
    <location>
        <begin position="547"/>
        <end position="564"/>
    </location>
</feature>
<dbReference type="Proteomes" id="UP001519460">
    <property type="component" value="Unassembled WGS sequence"/>
</dbReference>
<accession>A0ABD0KP03</accession>
<dbReference type="Pfam" id="PF11648">
    <property type="entry name" value="RIG-I_C-RD"/>
    <property type="match status" value="1"/>
</dbReference>
<dbReference type="EC" id="3.6.4.13" evidence="2"/>
<dbReference type="PANTHER" id="PTHR14074">
    <property type="entry name" value="HELICASE WITH DEATH DOMAIN-RELATED"/>
    <property type="match status" value="1"/>
</dbReference>
<evidence type="ECO:0000313" key="16">
    <source>
        <dbReference type="Proteomes" id="UP001519460"/>
    </source>
</evidence>
<feature type="compositionally biased region" description="Basic and acidic residues" evidence="12">
    <location>
        <begin position="365"/>
        <end position="377"/>
    </location>
</feature>
<evidence type="ECO:0000259" key="13">
    <source>
        <dbReference type="PROSITE" id="PS51194"/>
    </source>
</evidence>
<dbReference type="InterPro" id="IPR041204">
    <property type="entry name" value="RIG-I-like_C"/>
</dbReference>
<evidence type="ECO:0000256" key="2">
    <source>
        <dbReference type="ARBA" id="ARBA00012552"/>
    </source>
</evidence>
<dbReference type="GO" id="GO:0046872">
    <property type="term" value="F:metal ion binding"/>
    <property type="evidence" value="ECO:0007669"/>
    <property type="project" value="UniProtKB-KW"/>
</dbReference>
<proteinExistence type="predicted"/>
<dbReference type="GO" id="GO:0051607">
    <property type="term" value="P:defense response to virus"/>
    <property type="evidence" value="ECO:0007669"/>
    <property type="project" value="UniProtKB-KW"/>
</dbReference>
<dbReference type="Gene3D" id="2.170.150.30">
    <property type="entry name" value="RIG-I-like receptor, C-terminal regulatory domain"/>
    <property type="match status" value="1"/>
</dbReference>
<keyword evidence="5" id="KW-0547">Nucleotide-binding</keyword>
<dbReference type="EMBL" id="JACVVK020000147">
    <property type="protein sequence ID" value="KAK7488765.1"/>
    <property type="molecule type" value="Genomic_DNA"/>
</dbReference>
<dbReference type="SUPFAM" id="SSF52540">
    <property type="entry name" value="P-loop containing nucleoside triphosphate hydrolases"/>
    <property type="match status" value="2"/>
</dbReference>
<keyword evidence="6" id="KW-0378">Hydrolase</keyword>
<feature type="compositionally biased region" description="Low complexity" evidence="12">
    <location>
        <begin position="34"/>
        <end position="44"/>
    </location>
</feature>
<dbReference type="Gene3D" id="1.20.1320.30">
    <property type="match status" value="1"/>
</dbReference>
<feature type="region of interest" description="Disordered" evidence="12">
    <location>
        <begin position="1005"/>
        <end position="1045"/>
    </location>
</feature>
<keyword evidence="16" id="KW-1185">Reference proteome</keyword>
<feature type="region of interest" description="Disordered" evidence="12">
    <location>
        <begin position="365"/>
        <end position="384"/>
    </location>
</feature>
<dbReference type="InterPro" id="IPR001650">
    <property type="entry name" value="Helicase_C-like"/>
</dbReference>
<evidence type="ECO:0000259" key="14">
    <source>
        <dbReference type="PROSITE" id="PS51789"/>
    </source>
</evidence>
<evidence type="ECO:0000256" key="10">
    <source>
        <dbReference type="ARBA" id="ARBA00022884"/>
    </source>
</evidence>
<evidence type="ECO:0000256" key="4">
    <source>
        <dbReference type="ARBA" id="ARBA00022723"/>
    </source>
</evidence>
<dbReference type="GO" id="GO:0003723">
    <property type="term" value="F:RNA binding"/>
    <property type="evidence" value="ECO:0007669"/>
    <property type="project" value="UniProtKB-KW"/>
</dbReference>
<keyword evidence="8" id="KW-0862">Zinc</keyword>
<evidence type="ECO:0000313" key="15">
    <source>
        <dbReference type="EMBL" id="KAK7488765.1"/>
    </source>
</evidence>
<feature type="domain" description="RLR CTR" evidence="14">
    <location>
        <begin position="880"/>
        <end position="1014"/>
    </location>
</feature>
<gene>
    <name evidence="15" type="ORF">BaRGS_00020062</name>
</gene>
<protein>
    <recommendedName>
        <fullName evidence="2">RNA helicase</fullName>
        <ecNumber evidence="2">3.6.4.13</ecNumber>
    </recommendedName>
</protein>
<name>A0ABD0KP03_9CAEN</name>
<evidence type="ECO:0000256" key="6">
    <source>
        <dbReference type="ARBA" id="ARBA00022801"/>
    </source>
</evidence>
<keyword evidence="3" id="KW-0963">Cytoplasm</keyword>
<dbReference type="PROSITE" id="PS51789">
    <property type="entry name" value="RLR_CTR"/>
    <property type="match status" value="1"/>
</dbReference>
<keyword evidence="7" id="KW-0347">Helicase</keyword>
<dbReference type="SMART" id="SM00490">
    <property type="entry name" value="HELICc"/>
    <property type="match status" value="1"/>
</dbReference>
<dbReference type="InterPro" id="IPR021673">
    <property type="entry name" value="RLR_CTR"/>
</dbReference>
<keyword evidence="4" id="KW-0479">Metal-binding</keyword>
<sequence>MPFTLFVPTERVSSIEMQPPDRDDEAETSEHDASASSSRSDSGDTVVEKLEGFMATADKLERVREQRTEQFVHDVNAKLFRKTVTRGLVDDDCSISVFSETATISTTSDNNPAANLPPFVPRTGGILQQDEVERLRRGEITLRPYQEELLVSARNGSNVLINLPTGTGKTYLVLKYAQEVVGAWVLWFLGYDWRSSSTRGSNTSCRSSSRTYGVGKPLGPAVEQGHVSLSDFSLLVLDECHHARGGHPLRNLMNLYMDLKFSRPAGSVRLPQIMGLTASPGVGRAQGGDAEKALDYLLHLCARLDVQEICTVRDNKDDLAMYAHEPKHELHQSGKRKKDKFKDEIEKFMKDVETLMCTHEDVKRYTHSDTPGKERLQGDLGPPVSHRGDSQYTEWAHGLENRLKEVTSGRAYYVLMACAEMLKLLQRALILNEDCESWYALDFLKKEVERRRAERPETASVDHDFYNKFTEQVPVLEAHCNRGSSPRNPKLRLLKKLILKSTSTQDTEGQDLDAPTPDGSGFNIQATAEPDPPGVDVATDPQETLRKTSSIPQPQEETDTQNETSEAYAPFQYHGHNIISRPWISLKDLKELEKKSTPGHMDAALPNMGREQILDNARWIAEQESSQTTLKQFLSDHCEVVRERQDIGQEDQATGFSETELNRLDEGKLLNDGTQDILRDADDVDLSDTDSEPDSEWNWALDKDVRGMIFVRTLDLSKALVEWIKQDPKLCHLNPGRITGVNASVKDGGMTKSEVTDVMSNFNAGHHKLVVCTSAAEEGLDFTACNLVIRYDYVTSMVSMIQTRGRARQKDSRYCVMGDLASGNKAKEEANLATESLMHDAVARFQKEVDKNLGAHLDKLARMQKDAHKKRWSPAEAEARRDKQKMPTGFYKLLCGKCQKPACTSRMIRLLKKTNRVVIGSAFSKRYERRDGQKKKAYDKDIPPTGTDLHCKHCGNRWGIFVRSVADNIEFPVITIRSFLIHDEKGEVHIKEKWSQAFDVPNLTEEDRETHVQANGSALDDEEERVINNADEEDLEREGREQVLI</sequence>
<dbReference type="PROSITE" id="PS51194">
    <property type="entry name" value="HELICASE_CTER"/>
    <property type="match status" value="1"/>
</dbReference>
<reference evidence="15 16" key="1">
    <citation type="journal article" date="2023" name="Sci. Data">
        <title>Genome assembly of the Korean intertidal mud-creeper Batillaria attramentaria.</title>
        <authorList>
            <person name="Patra A.K."/>
            <person name="Ho P.T."/>
            <person name="Jun S."/>
            <person name="Lee S.J."/>
            <person name="Kim Y."/>
            <person name="Won Y.J."/>
        </authorList>
    </citation>
    <scope>NUCLEOTIDE SEQUENCE [LARGE SCALE GENOMIC DNA]</scope>
    <source>
        <strain evidence="15">Wonlab-2016</strain>
    </source>
</reference>